<dbReference type="Proteomes" id="UP000242180">
    <property type="component" value="Unassembled WGS sequence"/>
</dbReference>
<comment type="catalytic activity">
    <reaction evidence="5 6">
        <text>adenosine(37) in tRNA + dimethylallyl diphosphate = N(6)-dimethylallyladenosine(37) in tRNA + diphosphate</text>
        <dbReference type="Rhea" id="RHEA:26482"/>
        <dbReference type="Rhea" id="RHEA-COMP:10162"/>
        <dbReference type="Rhea" id="RHEA-COMP:10375"/>
        <dbReference type="ChEBI" id="CHEBI:33019"/>
        <dbReference type="ChEBI" id="CHEBI:57623"/>
        <dbReference type="ChEBI" id="CHEBI:74411"/>
        <dbReference type="ChEBI" id="CHEBI:74415"/>
        <dbReference type="EC" id="2.5.1.75"/>
    </reaction>
</comment>
<evidence type="ECO:0000256" key="8">
    <source>
        <dbReference type="SAM" id="MobiDB-lite"/>
    </source>
</evidence>
<keyword evidence="2 5" id="KW-0808">Transferase</keyword>
<comment type="function">
    <text evidence="5">Catalyzes the transfer of a dimethylallyl group onto the adenine at position 37.</text>
</comment>
<evidence type="ECO:0000256" key="3">
    <source>
        <dbReference type="ARBA" id="ARBA00022741"/>
    </source>
</evidence>
<keyword evidence="10" id="KW-1185">Reference proteome</keyword>
<dbReference type="FunCoup" id="A0A1X2HJC1">
    <property type="interactions" value="551"/>
</dbReference>
<dbReference type="InterPro" id="IPR030666">
    <property type="entry name" value="IPP_transferase_euk"/>
</dbReference>
<dbReference type="AlphaFoldDB" id="A0A1X2HJC1"/>
<dbReference type="OrthoDB" id="775260at2759"/>
<dbReference type="NCBIfam" id="TIGR00174">
    <property type="entry name" value="miaA"/>
    <property type="match status" value="1"/>
</dbReference>
<dbReference type="GO" id="GO:0052381">
    <property type="term" value="F:tRNA dimethylallyltransferase activity"/>
    <property type="evidence" value="ECO:0007669"/>
    <property type="project" value="UniProtKB-UniRule"/>
</dbReference>
<evidence type="ECO:0000256" key="2">
    <source>
        <dbReference type="ARBA" id="ARBA00022679"/>
    </source>
</evidence>
<feature type="region of interest" description="Disordered" evidence="8">
    <location>
        <begin position="422"/>
        <end position="444"/>
    </location>
</feature>
<dbReference type="InParanoid" id="A0A1X2HJC1"/>
<dbReference type="GO" id="GO:0005730">
    <property type="term" value="C:nucleolus"/>
    <property type="evidence" value="ECO:0007669"/>
    <property type="project" value="EnsemblFungi"/>
</dbReference>
<evidence type="ECO:0000256" key="5">
    <source>
        <dbReference type="PIRNR" id="PIRNR039110"/>
    </source>
</evidence>
<reference evidence="9 10" key="1">
    <citation type="submission" date="2016-07" db="EMBL/GenBank/DDBJ databases">
        <title>Pervasive Adenine N6-methylation of Active Genes in Fungi.</title>
        <authorList>
            <consortium name="DOE Joint Genome Institute"/>
            <person name="Mondo S.J."/>
            <person name="Dannebaum R.O."/>
            <person name="Kuo R.C."/>
            <person name="Labutti K."/>
            <person name="Haridas S."/>
            <person name="Kuo A."/>
            <person name="Salamov A."/>
            <person name="Ahrendt S.R."/>
            <person name="Lipzen A."/>
            <person name="Sullivan W."/>
            <person name="Andreopoulos W.B."/>
            <person name="Clum A."/>
            <person name="Lindquist E."/>
            <person name="Daum C."/>
            <person name="Ramamoorthy G.K."/>
            <person name="Gryganskyi A."/>
            <person name="Culley D."/>
            <person name="Magnuson J.K."/>
            <person name="James T.Y."/>
            <person name="O'Malley M.A."/>
            <person name="Stajich J.E."/>
            <person name="Spatafora J.W."/>
            <person name="Visel A."/>
            <person name="Grigoriev I.V."/>
        </authorList>
    </citation>
    <scope>NUCLEOTIDE SEQUENCE [LARGE SCALE GENOMIC DNA]</scope>
    <source>
        <strain evidence="9 10">NRRL 2496</strain>
    </source>
</reference>
<comment type="caution">
    <text evidence="9">The sequence shown here is derived from an EMBL/GenBank/DDBJ whole genome shotgun (WGS) entry which is preliminary data.</text>
</comment>
<dbReference type="PANTHER" id="PTHR11088:SF89">
    <property type="entry name" value="TRNA DIMETHYLALLYLTRANSFERASE"/>
    <property type="match status" value="1"/>
</dbReference>
<dbReference type="GO" id="GO:0000049">
    <property type="term" value="F:tRNA binding"/>
    <property type="evidence" value="ECO:0007669"/>
    <property type="project" value="EnsemblFungi"/>
</dbReference>
<dbReference type="EC" id="2.5.1.75" evidence="5 6"/>
<dbReference type="STRING" id="13706.A0A1X2HJC1"/>
<dbReference type="SUPFAM" id="SSF52540">
    <property type="entry name" value="P-loop containing nucleoside triphosphate hydrolases"/>
    <property type="match status" value="2"/>
</dbReference>
<evidence type="ECO:0000256" key="7">
    <source>
        <dbReference type="RuleBase" id="RU003785"/>
    </source>
</evidence>
<dbReference type="OMA" id="WGLHLKS"/>
<dbReference type="Gene3D" id="3.30.160.60">
    <property type="entry name" value="Classic Zinc Finger"/>
    <property type="match status" value="1"/>
</dbReference>
<evidence type="ECO:0000256" key="6">
    <source>
        <dbReference type="RuleBase" id="RU003783"/>
    </source>
</evidence>
<keyword evidence="5" id="KW-0963">Cytoplasm</keyword>
<dbReference type="GO" id="GO:0005524">
    <property type="term" value="F:ATP binding"/>
    <property type="evidence" value="ECO:0007669"/>
    <property type="project" value="UniProtKB-UniRule"/>
</dbReference>
<accession>A0A1X2HJC1</accession>
<dbReference type="GO" id="GO:0005739">
    <property type="term" value="C:mitochondrion"/>
    <property type="evidence" value="ECO:0007669"/>
    <property type="project" value="EnsemblFungi"/>
</dbReference>
<dbReference type="GO" id="GO:0005829">
    <property type="term" value="C:cytosol"/>
    <property type="evidence" value="ECO:0007669"/>
    <property type="project" value="EnsemblFungi"/>
</dbReference>
<dbReference type="GO" id="GO:0006400">
    <property type="term" value="P:tRNA modification"/>
    <property type="evidence" value="ECO:0007669"/>
    <property type="project" value="EnsemblFungi"/>
</dbReference>
<dbReference type="Gene3D" id="1.10.20.140">
    <property type="match status" value="1"/>
</dbReference>
<dbReference type="InterPro" id="IPR027417">
    <property type="entry name" value="P-loop_NTPase"/>
</dbReference>
<dbReference type="Gene3D" id="3.40.50.300">
    <property type="entry name" value="P-loop containing nucleotide triphosphate hydrolases"/>
    <property type="match status" value="1"/>
</dbReference>
<evidence type="ECO:0000256" key="1">
    <source>
        <dbReference type="ARBA" id="ARBA00005842"/>
    </source>
</evidence>
<dbReference type="InterPro" id="IPR039657">
    <property type="entry name" value="Dimethylallyltransferase"/>
</dbReference>
<dbReference type="PIRSF" id="PIRSF039110">
    <property type="entry name" value="IPP_transferase"/>
    <property type="match status" value="1"/>
</dbReference>
<evidence type="ECO:0000313" key="9">
    <source>
        <dbReference type="EMBL" id="ORY99102.1"/>
    </source>
</evidence>
<proteinExistence type="inferred from homology"/>
<comment type="similarity">
    <text evidence="1 5 7">Belongs to the IPP transferase family.</text>
</comment>
<dbReference type="PANTHER" id="PTHR11088">
    <property type="entry name" value="TRNA DIMETHYLALLYLTRANSFERASE"/>
    <property type="match status" value="1"/>
</dbReference>
<evidence type="ECO:0000313" key="10">
    <source>
        <dbReference type="Proteomes" id="UP000242180"/>
    </source>
</evidence>
<dbReference type="InterPro" id="IPR018022">
    <property type="entry name" value="IPT"/>
</dbReference>
<protein>
    <recommendedName>
        <fullName evidence="5 6">tRNA dimethylallyltransferase</fullName>
        <ecNumber evidence="5 6">2.5.1.75</ecNumber>
    </recommendedName>
</protein>
<gene>
    <name evidence="9" type="ORF">BCR43DRAFT_556579</name>
</gene>
<dbReference type="HAMAP" id="MF_00185">
    <property type="entry name" value="IPP_trans"/>
    <property type="match status" value="1"/>
</dbReference>
<dbReference type="Pfam" id="PF01715">
    <property type="entry name" value="IPPT"/>
    <property type="match status" value="1"/>
</dbReference>
<organism evidence="9 10">
    <name type="scientific">Syncephalastrum racemosum</name>
    <name type="common">Filamentous fungus</name>
    <dbReference type="NCBI Taxonomy" id="13706"/>
    <lineage>
        <taxon>Eukaryota</taxon>
        <taxon>Fungi</taxon>
        <taxon>Fungi incertae sedis</taxon>
        <taxon>Mucoromycota</taxon>
        <taxon>Mucoromycotina</taxon>
        <taxon>Mucoromycetes</taxon>
        <taxon>Mucorales</taxon>
        <taxon>Syncephalastraceae</taxon>
        <taxon>Syncephalastrum</taxon>
    </lineage>
</organism>
<feature type="compositionally biased region" description="Basic and acidic residues" evidence="8">
    <location>
        <begin position="424"/>
        <end position="444"/>
    </location>
</feature>
<dbReference type="EMBL" id="MCGN01000003">
    <property type="protein sequence ID" value="ORY99102.1"/>
    <property type="molecule type" value="Genomic_DNA"/>
</dbReference>
<keyword evidence="5 6" id="KW-0819">tRNA processing</keyword>
<keyword evidence="3 5" id="KW-0547">Nucleotide-binding</keyword>
<sequence length="444" mass="51082">MRKKIASIIGTTGVGKSQLAVELCKALHGQVINADAMQVYKGLDIITNKMPIDERQSVKHHLMDFLSPEEEYRVTEFERDAAQCIDSLHKENQFPVVVGGTNYYVQSLLWRNSLVSNEARSPSPEPSSELDALETHELYARLQIVDPTMANKWHPADRRKILRSLQIFYTTGRPQSEIIQEQQKEHEAKGIQTKYKSLIFWLYAEPTKLNQRLDARVDTMIETGLFDEIQSLRKRVVEGQTVAPGEGNEKYQRGLWQAIGYKEFDPYFSALDGENVEEKDLNKLRSECTDRMKTATRRYAKRQVTWIKNKLIPLVNKSDDMHIYLLDATDLSAWDTNVRQKAITIAQAFQSDTPMEDPLSTSETAATMLSNIQASDTQSRILNWRKHECTLCRTKSGDPVILNGDQEWADHLASRFHRRMLKRQRQEEARPDKKIAKQDDALTK</sequence>
<evidence type="ECO:0000256" key="4">
    <source>
        <dbReference type="ARBA" id="ARBA00022840"/>
    </source>
</evidence>
<name>A0A1X2HJC1_SYNRA</name>
<keyword evidence="4 5" id="KW-0067">ATP-binding</keyword>